<accession>A0A0N4YWN8</accession>
<evidence type="ECO:0000313" key="3">
    <source>
        <dbReference type="WBParaSite" id="NBR_0002166001-mRNA-1"/>
    </source>
</evidence>
<dbReference type="Proteomes" id="UP000271162">
    <property type="component" value="Unassembled WGS sequence"/>
</dbReference>
<reference evidence="1 2" key="2">
    <citation type="submission" date="2018-11" db="EMBL/GenBank/DDBJ databases">
        <authorList>
            <consortium name="Pathogen Informatics"/>
        </authorList>
    </citation>
    <scope>NUCLEOTIDE SEQUENCE [LARGE SCALE GENOMIC DNA]</scope>
</reference>
<dbReference type="AlphaFoldDB" id="A0A0N4YWN8"/>
<evidence type="ECO:0000313" key="2">
    <source>
        <dbReference type="Proteomes" id="UP000271162"/>
    </source>
</evidence>
<organism evidence="3">
    <name type="scientific">Nippostrongylus brasiliensis</name>
    <name type="common">Rat hookworm</name>
    <dbReference type="NCBI Taxonomy" id="27835"/>
    <lineage>
        <taxon>Eukaryota</taxon>
        <taxon>Metazoa</taxon>
        <taxon>Ecdysozoa</taxon>
        <taxon>Nematoda</taxon>
        <taxon>Chromadorea</taxon>
        <taxon>Rhabditida</taxon>
        <taxon>Rhabditina</taxon>
        <taxon>Rhabditomorpha</taxon>
        <taxon>Strongyloidea</taxon>
        <taxon>Heligmosomidae</taxon>
        <taxon>Nippostrongylus</taxon>
    </lineage>
</organism>
<name>A0A0N4YWN8_NIPBR</name>
<sequence>MKNRLLSNFMINIRCVPPFLDDAAIEGLAKITGKQGVLIMNTASLTIATKNLEQMIISRFAMAFQDCIVEHVEGTLNLVLLCSHQRLDPVRSDAAQFLNSPSS</sequence>
<gene>
    <name evidence="1" type="ORF">NBR_LOCUS21661</name>
</gene>
<proteinExistence type="predicted"/>
<reference evidence="3" key="1">
    <citation type="submission" date="2017-02" db="UniProtKB">
        <authorList>
            <consortium name="WormBaseParasite"/>
        </authorList>
    </citation>
    <scope>IDENTIFICATION</scope>
</reference>
<dbReference type="WBParaSite" id="NBR_0002166001-mRNA-1">
    <property type="protein sequence ID" value="NBR_0002166001-mRNA-1"/>
    <property type="gene ID" value="NBR_0002166001"/>
</dbReference>
<dbReference type="EMBL" id="UYSL01026663">
    <property type="protein sequence ID" value="VDL85817.1"/>
    <property type="molecule type" value="Genomic_DNA"/>
</dbReference>
<protein>
    <submittedName>
        <fullName evidence="3">WS_DGAT_C domain-containing protein</fullName>
    </submittedName>
</protein>
<keyword evidence="2" id="KW-1185">Reference proteome</keyword>
<evidence type="ECO:0000313" key="1">
    <source>
        <dbReference type="EMBL" id="VDL85817.1"/>
    </source>
</evidence>